<keyword evidence="1" id="KW-1133">Transmembrane helix</keyword>
<dbReference type="InterPro" id="IPR010559">
    <property type="entry name" value="Sig_transdc_His_kin_internal"/>
</dbReference>
<dbReference type="SUPFAM" id="SSF55874">
    <property type="entry name" value="ATPase domain of HSP90 chaperone/DNA topoisomerase II/histidine kinase"/>
    <property type="match status" value="1"/>
</dbReference>
<dbReference type="AlphaFoldDB" id="A0A1I0QDZ5"/>
<feature type="domain" description="Signal transduction histidine kinase internal region" evidence="2">
    <location>
        <begin position="164"/>
        <end position="242"/>
    </location>
</feature>
<keyword evidence="1" id="KW-0812">Transmembrane</keyword>
<dbReference type="InterPro" id="IPR050640">
    <property type="entry name" value="Bact_2-comp_sensor_kinase"/>
</dbReference>
<name>A0A1I0QDZ5_9BACT</name>
<dbReference type="Pfam" id="PF06580">
    <property type="entry name" value="His_kinase"/>
    <property type="match status" value="1"/>
</dbReference>
<accession>A0A1I0QDZ5</accession>
<dbReference type="PANTHER" id="PTHR34220:SF7">
    <property type="entry name" value="SENSOR HISTIDINE KINASE YPDA"/>
    <property type="match status" value="1"/>
</dbReference>
<dbReference type="PANTHER" id="PTHR34220">
    <property type="entry name" value="SENSOR HISTIDINE KINASE YPDA"/>
    <property type="match status" value="1"/>
</dbReference>
<dbReference type="OrthoDB" id="9792992at2"/>
<feature type="transmembrane region" description="Helical" evidence="1">
    <location>
        <begin position="30"/>
        <end position="49"/>
    </location>
</feature>
<feature type="transmembrane region" description="Helical" evidence="1">
    <location>
        <begin position="61"/>
        <end position="79"/>
    </location>
</feature>
<protein>
    <submittedName>
        <fullName evidence="3">Histidine kinase</fullName>
    </submittedName>
</protein>
<feature type="transmembrane region" description="Helical" evidence="1">
    <location>
        <begin position="123"/>
        <end position="144"/>
    </location>
</feature>
<organism evidence="3 4">
    <name type="scientific">Chitinophaga arvensicola</name>
    <dbReference type="NCBI Taxonomy" id="29529"/>
    <lineage>
        <taxon>Bacteria</taxon>
        <taxon>Pseudomonadati</taxon>
        <taxon>Bacteroidota</taxon>
        <taxon>Chitinophagia</taxon>
        <taxon>Chitinophagales</taxon>
        <taxon>Chitinophagaceae</taxon>
        <taxon>Chitinophaga</taxon>
    </lineage>
</organism>
<dbReference type="Gene3D" id="3.30.565.10">
    <property type="entry name" value="Histidine kinase-like ATPase, C-terminal domain"/>
    <property type="match status" value="1"/>
</dbReference>
<evidence type="ECO:0000313" key="4">
    <source>
        <dbReference type="Proteomes" id="UP000199310"/>
    </source>
</evidence>
<proteinExistence type="predicted"/>
<keyword evidence="4" id="KW-1185">Reference proteome</keyword>
<gene>
    <name evidence="3" type="ORF">SAMN04488122_1406</name>
</gene>
<keyword evidence="1" id="KW-0472">Membrane</keyword>
<sequence length="355" mass="40153">MKNTSATFIATGDIIPGNRLLAALTSQNKALHLLFLAGFWICGFIAIVFYTGNPRGGDAQFWYFTVLHFLFFIYFGRYLCGKYLLTGKPIFFTLSFLLCWSIITIAHGTVFDLVYHIRYQGSRVLTMIAIAPVIFIGFCMGVFLKLLRHTLREQYATATQQKSELDLLLSQLSPHFLFNTLNNLYGLSLTKHERMPEMILKLSDLLRYSVYDAKQTFVPLTAELAYIDNYIELARTNIGSRLVLHTSIAPVTDTHIKIAPMLLIVFVENAFKHAVNTTAKNIYIDIRLSITNKRICFTVKNSFGEKEASMPGKNGGVGLANTLKRMELLYNNGYEYHTTITDGNYTATLTLNTPQ</sequence>
<evidence type="ECO:0000259" key="2">
    <source>
        <dbReference type="Pfam" id="PF06580"/>
    </source>
</evidence>
<keyword evidence="3" id="KW-0418">Kinase</keyword>
<dbReference type="GO" id="GO:0016020">
    <property type="term" value="C:membrane"/>
    <property type="evidence" value="ECO:0007669"/>
    <property type="project" value="InterPro"/>
</dbReference>
<evidence type="ECO:0000313" key="3">
    <source>
        <dbReference type="EMBL" id="SEW25290.1"/>
    </source>
</evidence>
<dbReference type="EMBL" id="FOJG01000001">
    <property type="protein sequence ID" value="SEW25290.1"/>
    <property type="molecule type" value="Genomic_DNA"/>
</dbReference>
<dbReference type="InterPro" id="IPR036890">
    <property type="entry name" value="HATPase_C_sf"/>
</dbReference>
<feature type="transmembrane region" description="Helical" evidence="1">
    <location>
        <begin position="91"/>
        <end position="111"/>
    </location>
</feature>
<keyword evidence="3" id="KW-0808">Transferase</keyword>
<reference evidence="4" key="1">
    <citation type="submission" date="2016-10" db="EMBL/GenBank/DDBJ databases">
        <authorList>
            <person name="Varghese N."/>
            <person name="Submissions S."/>
        </authorList>
    </citation>
    <scope>NUCLEOTIDE SEQUENCE [LARGE SCALE GENOMIC DNA]</scope>
    <source>
        <strain evidence="4">DSM 3695</strain>
    </source>
</reference>
<dbReference type="STRING" id="29529.SAMN04488122_1406"/>
<evidence type="ECO:0000256" key="1">
    <source>
        <dbReference type="SAM" id="Phobius"/>
    </source>
</evidence>
<dbReference type="Proteomes" id="UP000199310">
    <property type="component" value="Unassembled WGS sequence"/>
</dbReference>
<dbReference type="RefSeq" id="WP_089892331.1">
    <property type="nucleotide sequence ID" value="NZ_FOJG01000001.1"/>
</dbReference>
<dbReference type="GO" id="GO:0000155">
    <property type="term" value="F:phosphorelay sensor kinase activity"/>
    <property type="evidence" value="ECO:0007669"/>
    <property type="project" value="InterPro"/>
</dbReference>